<evidence type="ECO:0000313" key="5">
    <source>
        <dbReference type="Proteomes" id="UP001424741"/>
    </source>
</evidence>
<keyword evidence="3" id="KW-0472">Membrane</keyword>
<feature type="transmembrane region" description="Helical" evidence="3">
    <location>
        <begin position="14"/>
        <end position="35"/>
    </location>
</feature>
<keyword evidence="1" id="KW-0175">Coiled coil</keyword>
<evidence type="ECO:0000256" key="3">
    <source>
        <dbReference type="SAM" id="Phobius"/>
    </source>
</evidence>
<evidence type="ECO:0000256" key="1">
    <source>
        <dbReference type="SAM" id="Coils"/>
    </source>
</evidence>
<dbReference type="EMBL" id="BAABRL010000012">
    <property type="protein sequence ID" value="GAA5497172.1"/>
    <property type="molecule type" value="Genomic_DNA"/>
</dbReference>
<keyword evidence="3" id="KW-0812">Transmembrane</keyword>
<proteinExistence type="predicted"/>
<evidence type="ECO:0000256" key="2">
    <source>
        <dbReference type="SAM" id="MobiDB-lite"/>
    </source>
</evidence>
<evidence type="ECO:0000313" key="4">
    <source>
        <dbReference type="EMBL" id="GAA5497172.1"/>
    </source>
</evidence>
<feature type="compositionally biased region" description="Polar residues" evidence="2">
    <location>
        <begin position="73"/>
        <end position="110"/>
    </location>
</feature>
<feature type="region of interest" description="Disordered" evidence="2">
    <location>
        <begin position="222"/>
        <end position="250"/>
    </location>
</feature>
<protein>
    <submittedName>
        <fullName evidence="4">Uncharacterized protein</fullName>
    </submittedName>
</protein>
<comment type="caution">
    <text evidence="4">The sequence shown here is derived from an EMBL/GenBank/DDBJ whole genome shotgun (WGS) entry which is preliminary data.</text>
</comment>
<reference evidence="4 5" key="1">
    <citation type="submission" date="2024-02" db="EMBL/GenBank/DDBJ databases">
        <title>Rubritalea halochordaticola NBRC 107102.</title>
        <authorList>
            <person name="Ichikawa N."/>
            <person name="Katano-Makiyama Y."/>
            <person name="Hidaka K."/>
        </authorList>
    </citation>
    <scope>NUCLEOTIDE SEQUENCE [LARGE SCALE GENOMIC DNA]</scope>
    <source>
        <strain evidence="4 5">NBRC 107102</strain>
    </source>
</reference>
<sequence>MPEQSPAPSFVTSLTYKFLLLTTTSAAAFFCWLYITKPTTIEALPEKDEVSLTKRPTADESSTDIDAVDSHTPDMNSDQPENQSNPTDFIPPSDQTLPGLANSSQGSHLSPVNPARSANIPLANTPSTAGKASWEETNDRVQHIITAQRNGNSERLIIEVPVIYMTRGMRLGPGQAEEARRILKAMEIYQDRINKLQQDGENISKAWNSLLMSTQPVEALRADSPSLPQNNNQSTDTLKENSSATISIDE</sequence>
<organism evidence="4 5">
    <name type="scientific">Rubritalea halochordaticola</name>
    <dbReference type="NCBI Taxonomy" id="714537"/>
    <lineage>
        <taxon>Bacteria</taxon>
        <taxon>Pseudomonadati</taxon>
        <taxon>Verrucomicrobiota</taxon>
        <taxon>Verrucomicrobiia</taxon>
        <taxon>Verrucomicrobiales</taxon>
        <taxon>Rubritaleaceae</taxon>
        <taxon>Rubritalea</taxon>
    </lineage>
</organism>
<feature type="compositionally biased region" description="Basic and acidic residues" evidence="2">
    <location>
        <begin position="49"/>
        <end position="58"/>
    </location>
</feature>
<feature type="compositionally biased region" description="Polar residues" evidence="2">
    <location>
        <begin position="226"/>
        <end position="250"/>
    </location>
</feature>
<feature type="coiled-coil region" evidence="1">
    <location>
        <begin position="179"/>
        <end position="206"/>
    </location>
</feature>
<keyword evidence="5" id="KW-1185">Reference proteome</keyword>
<keyword evidence="3" id="KW-1133">Transmembrane helix</keyword>
<name>A0ABP9V3D6_9BACT</name>
<feature type="region of interest" description="Disordered" evidence="2">
    <location>
        <begin position="49"/>
        <end position="135"/>
    </location>
</feature>
<dbReference type="Proteomes" id="UP001424741">
    <property type="component" value="Unassembled WGS sequence"/>
</dbReference>
<accession>A0ABP9V3D6</accession>
<gene>
    <name evidence="4" type="ORF">Rhal01_03362</name>
</gene>
<dbReference type="RefSeq" id="WP_346189713.1">
    <property type="nucleotide sequence ID" value="NZ_BAABRL010000012.1"/>
</dbReference>